<dbReference type="EMBL" id="CP073347">
    <property type="protein sequence ID" value="UTW10715.1"/>
    <property type="molecule type" value="Genomic_DNA"/>
</dbReference>
<evidence type="ECO:0000313" key="7">
    <source>
        <dbReference type="Proteomes" id="UP001058461"/>
    </source>
</evidence>
<dbReference type="Proteomes" id="UP001058461">
    <property type="component" value="Chromosome"/>
</dbReference>
<comment type="catalytic activity">
    <reaction evidence="5">
        <text>alpha-D-glucose = beta-D-glucose</text>
        <dbReference type="Rhea" id="RHEA:10264"/>
        <dbReference type="ChEBI" id="CHEBI:15903"/>
        <dbReference type="ChEBI" id="CHEBI:17925"/>
        <dbReference type="EC" id="5.1.3.3"/>
    </reaction>
</comment>
<gene>
    <name evidence="6" type="ORF">KDW95_15645</name>
</gene>
<keyword evidence="7" id="KW-1185">Reference proteome</keyword>
<dbReference type="Pfam" id="PF01263">
    <property type="entry name" value="Aldose_epim"/>
    <property type="match status" value="1"/>
</dbReference>
<dbReference type="PIRSF" id="PIRSF005096">
    <property type="entry name" value="GALM"/>
    <property type="match status" value="1"/>
</dbReference>
<organism evidence="6 7">
    <name type="scientific">Marinobacterium rhizophilum</name>
    <dbReference type="NCBI Taxonomy" id="420402"/>
    <lineage>
        <taxon>Bacteria</taxon>
        <taxon>Pseudomonadati</taxon>
        <taxon>Pseudomonadota</taxon>
        <taxon>Gammaproteobacteria</taxon>
        <taxon>Oceanospirillales</taxon>
        <taxon>Oceanospirillaceae</taxon>
        <taxon>Marinobacterium</taxon>
    </lineage>
</organism>
<evidence type="ECO:0000256" key="3">
    <source>
        <dbReference type="ARBA" id="ARBA00023235"/>
    </source>
</evidence>
<dbReference type="RefSeq" id="WP_255852767.1">
    <property type="nucleotide sequence ID" value="NZ_CP073347.1"/>
</dbReference>
<evidence type="ECO:0000256" key="5">
    <source>
        <dbReference type="PIRNR" id="PIRNR005096"/>
    </source>
</evidence>
<dbReference type="InterPro" id="IPR047215">
    <property type="entry name" value="Galactose_mutarotase-like"/>
</dbReference>
<dbReference type="EC" id="5.1.3.3" evidence="5"/>
<dbReference type="PANTHER" id="PTHR10091">
    <property type="entry name" value="ALDOSE-1-EPIMERASE"/>
    <property type="match status" value="1"/>
</dbReference>
<dbReference type="CDD" id="cd09019">
    <property type="entry name" value="galactose_mutarotase_like"/>
    <property type="match status" value="1"/>
</dbReference>
<proteinExistence type="inferred from homology"/>
<comment type="pathway">
    <text evidence="1 5">Carbohydrate metabolism; hexose metabolism.</text>
</comment>
<keyword evidence="3 5" id="KW-0413">Isomerase</keyword>
<protein>
    <recommendedName>
        <fullName evidence="5">Aldose 1-epimerase</fullName>
        <ecNumber evidence="5">5.1.3.3</ecNumber>
    </recommendedName>
</protein>
<dbReference type="InterPro" id="IPR011013">
    <property type="entry name" value="Gal_mutarotase_sf_dom"/>
</dbReference>
<evidence type="ECO:0000256" key="1">
    <source>
        <dbReference type="ARBA" id="ARBA00005028"/>
    </source>
</evidence>
<evidence type="ECO:0000256" key="4">
    <source>
        <dbReference type="ARBA" id="ARBA00023277"/>
    </source>
</evidence>
<name>A0ABY5HHG9_9GAMM</name>
<keyword evidence="4 5" id="KW-0119">Carbohydrate metabolism</keyword>
<evidence type="ECO:0000256" key="2">
    <source>
        <dbReference type="ARBA" id="ARBA00006206"/>
    </source>
</evidence>
<dbReference type="SUPFAM" id="SSF74650">
    <property type="entry name" value="Galactose mutarotase-like"/>
    <property type="match status" value="1"/>
</dbReference>
<evidence type="ECO:0000313" key="6">
    <source>
        <dbReference type="EMBL" id="UTW10715.1"/>
    </source>
</evidence>
<dbReference type="PANTHER" id="PTHR10091:SF0">
    <property type="entry name" value="GALACTOSE MUTAROTASE"/>
    <property type="match status" value="1"/>
</dbReference>
<reference evidence="6" key="1">
    <citation type="submission" date="2021-04" db="EMBL/GenBank/DDBJ databases">
        <title>Oceanospirillales bacteria with DddD are important DMSP degraders in coastal seawater.</title>
        <authorList>
            <person name="Liu J."/>
        </authorList>
    </citation>
    <scope>NUCLEOTIDE SEQUENCE</scope>
    <source>
        <strain evidence="6">D13-1</strain>
    </source>
</reference>
<dbReference type="InterPro" id="IPR015443">
    <property type="entry name" value="Aldose_1-epimerase"/>
</dbReference>
<dbReference type="Gene3D" id="2.70.98.10">
    <property type="match status" value="1"/>
</dbReference>
<accession>A0ABY5HHG9</accession>
<comment type="similarity">
    <text evidence="2 5">Belongs to the aldose epimerase family.</text>
</comment>
<dbReference type="InterPro" id="IPR014718">
    <property type="entry name" value="GH-type_carb-bd"/>
</dbReference>
<sequence>MPTTELFGDLKTGVPVHRHWLRHGQLSAAILTYGATLQDLRLEGVAHPLVLGATRLDSYLGDMSYFGANVGRVANRLAGGRVSIAGTEHALHLAAGEKHLLHGGKEGLHHQLWHIVDANDTQVTLQLSLADGHMGFPGKLDIRLRYHIQAPATLVLEIEAVSDALTLCNIAHHSYFNLDGGADILDHRLQVDAGHYLPVNAELIPTGQIAPVGGSRFDFRNARPLRDAAPYPGYDHCFCLSGDVQPLRPVARLYSPKSGIRLRLDTTEPGLQIYDGGHINTSAQHSISQAPYGPHAGLALEAQRWPDAPHHDTFPSIALAPGEVYRQTTAWHFEKPA</sequence>
<dbReference type="InterPro" id="IPR008183">
    <property type="entry name" value="Aldose_1/G6P_1-epimerase"/>
</dbReference>